<dbReference type="RefSeq" id="XP_033460022.1">
    <property type="nucleotide sequence ID" value="XM_033607664.1"/>
</dbReference>
<feature type="compositionally biased region" description="Low complexity" evidence="1">
    <location>
        <begin position="82"/>
        <end position="107"/>
    </location>
</feature>
<accession>A0A6J3M4N0</accession>
<keyword evidence="2" id="KW-1185">Reference proteome</keyword>
<feature type="region of interest" description="Disordered" evidence="1">
    <location>
        <begin position="1"/>
        <end position="146"/>
    </location>
</feature>
<protein>
    <submittedName>
        <fullName evidence="3">Uncharacterized protein</fullName>
    </submittedName>
</protein>
<evidence type="ECO:0000256" key="1">
    <source>
        <dbReference type="SAM" id="MobiDB-lite"/>
    </source>
</evidence>
<evidence type="ECO:0000313" key="3">
    <source>
        <dbReference type="RefSeq" id="XP_033460022.1"/>
    </source>
</evidence>
<gene>
    <name evidence="3" type="ORF">K489DRAFT_410075</name>
</gene>
<reference evidence="3" key="3">
    <citation type="submission" date="2025-08" db="UniProtKB">
        <authorList>
            <consortium name="RefSeq"/>
        </authorList>
    </citation>
    <scope>IDENTIFICATION</scope>
    <source>
        <strain evidence="3">CBS 342.82</strain>
    </source>
</reference>
<name>A0A6J3M4N0_9PEZI</name>
<dbReference type="Proteomes" id="UP000504637">
    <property type="component" value="Unplaced"/>
</dbReference>
<reference evidence="3" key="2">
    <citation type="submission" date="2020-04" db="EMBL/GenBank/DDBJ databases">
        <authorList>
            <consortium name="NCBI Genome Project"/>
        </authorList>
    </citation>
    <scope>NUCLEOTIDE SEQUENCE</scope>
    <source>
        <strain evidence="3">CBS 342.82</strain>
    </source>
</reference>
<feature type="compositionally biased region" description="Polar residues" evidence="1">
    <location>
        <begin position="1"/>
        <end position="11"/>
    </location>
</feature>
<feature type="compositionally biased region" description="Basic residues" evidence="1">
    <location>
        <begin position="17"/>
        <end position="34"/>
    </location>
</feature>
<evidence type="ECO:0000313" key="2">
    <source>
        <dbReference type="Proteomes" id="UP000504637"/>
    </source>
</evidence>
<proteinExistence type="predicted"/>
<sequence>MATTSSGQDPASTLAREHRKTIKRDRRLKQRLVRKQASQQNPDESSSENKMAVLTAAPPTPKTLNELNTAAEMQIRADMERASQQPSSQDESASPAAAAAEPLQARAKPSRRHLRYRQRRKAWRQKHREQNDAVLQEAAAIKLPVD</sequence>
<dbReference type="AlphaFoldDB" id="A0A6J3M4N0"/>
<dbReference type="GeneID" id="54365463"/>
<reference evidence="3" key="1">
    <citation type="submission" date="2020-01" db="EMBL/GenBank/DDBJ databases">
        <authorList>
            <consortium name="DOE Joint Genome Institute"/>
            <person name="Haridas S."/>
            <person name="Albert R."/>
            <person name="Binder M."/>
            <person name="Bloem J."/>
            <person name="Labutti K."/>
            <person name="Salamov A."/>
            <person name="Andreopoulos B."/>
            <person name="Baker S.E."/>
            <person name="Barry K."/>
            <person name="Bills G."/>
            <person name="Bluhm B.H."/>
            <person name="Cannon C."/>
            <person name="Castanera R."/>
            <person name="Culley D.E."/>
            <person name="Daum C."/>
            <person name="Ezra D."/>
            <person name="Gonzalez J.B."/>
            <person name="Henrissat B."/>
            <person name="Kuo A."/>
            <person name="Liang C."/>
            <person name="Lipzen A."/>
            <person name="Lutzoni F."/>
            <person name="Magnuson J."/>
            <person name="Mondo S."/>
            <person name="Nolan M."/>
            <person name="Ohm R."/>
            <person name="Pangilinan J."/>
            <person name="Park H.-J."/>
            <person name="Ramirez L."/>
            <person name="Alfaro M."/>
            <person name="Sun H."/>
            <person name="Tritt A."/>
            <person name="Yoshinaga Y."/>
            <person name="Zwiers L.-H."/>
            <person name="Turgeon B.G."/>
            <person name="Goodwin S.B."/>
            <person name="Spatafora J.W."/>
            <person name="Crous P.W."/>
            <person name="Grigoriev I.V."/>
        </authorList>
    </citation>
    <scope>NUCLEOTIDE SEQUENCE</scope>
    <source>
        <strain evidence="3">CBS 342.82</strain>
    </source>
</reference>
<feature type="compositionally biased region" description="Basic residues" evidence="1">
    <location>
        <begin position="108"/>
        <end position="127"/>
    </location>
</feature>
<organism evidence="3">
    <name type="scientific">Dissoconium aciculare CBS 342.82</name>
    <dbReference type="NCBI Taxonomy" id="1314786"/>
    <lineage>
        <taxon>Eukaryota</taxon>
        <taxon>Fungi</taxon>
        <taxon>Dikarya</taxon>
        <taxon>Ascomycota</taxon>
        <taxon>Pezizomycotina</taxon>
        <taxon>Dothideomycetes</taxon>
        <taxon>Dothideomycetidae</taxon>
        <taxon>Mycosphaerellales</taxon>
        <taxon>Dissoconiaceae</taxon>
        <taxon>Dissoconium</taxon>
    </lineage>
</organism>